<protein>
    <recommendedName>
        <fullName evidence="3">Maltokinase</fullName>
        <ecNumber evidence="2">2.7.1.175</ecNumber>
    </recommendedName>
    <alternativeName>
        <fullName evidence="7">Maltose-1-phosphate synthase</fullName>
    </alternativeName>
</protein>
<evidence type="ECO:0000256" key="3">
    <source>
        <dbReference type="ARBA" id="ARBA00013882"/>
    </source>
</evidence>
<evidence type="ECO:0000259" key="10">
    <source>
        <dbReference type="Pfam" id="PF01636"/>
    </source>
</evidence>
<proteinExistence type="inferred from homology"/>
<evidence type="ECO:0000259" key="11">
    <source>
        <dbReference type="Pfam" id="PF18085"/>
    </source>
</evidence>
<comment type="caution">
    <text evidence="12">The sequence shown here is derived from an EMBL/GenBank/DDBJ whole genome shotgun (WGS) entry which is preliminary data.</text>
</comment>
<keyword evidence="5" id="KW-0547">Nucleotide-binding</keyword>
<evidence type="ECO:0000256" key="7">
    <source>
        <dbReference type="ARBA" id="ARBA00031251"/>
    </source>
</evidence>
<dbReference type="SUPFAM" id="SSF56112">
    <property type="entry name" value="Protein kinase-like (PK-like)"/>
    <property type="match status" value="1"/>
</dbReference>
<sequence>MDGGTPFHPARSDGSGRPAISYSPEDPVSRGEEAVPLLERAGPWSAFPEWAADSNLPDILSDYLPCCRWFGDKSRKIAAVAIESILPLQEAVEPEENTVYLCILSVGFSEGPPRRYLLPLGQGKVGEGGPAGPIARVPEGRTGPGYVTDGLFLPRSGRKLLSLFDGGRPDPAGLKVLRTPLLPGLLENCPPDSDVRVFGGEQSNTSLLFDKCLILKCFRTLGTGTNPDLEVGAFLSEAVPPAPIPPTGGAITGFTPEGRSLTLAMLQGLVENDGDGWRFMLERLGEIARSRNFSREGPVSLRLDRMIDRLGRRTAELHQALGRDPRHPDFAPVPLSADDLDQLVLSVEGRHLRVDRMLREASRQVPPQIRGWIDRFAGWSGKVGETLASCRRVSDGGSRIRCHGDFHLAQLLVTPGDDVVFLDFEGEPALPIEERREKASPFLDVAGMLRSLHYLVVSSMPGEPDPEWEGWLATWLDRQAGRYLQAYLERMEAGPAALLPGKKDADALLTLYLIRKALYEIEYEFNNRPGWVWIPLAGLEALVLPAGLPGTGAGERPPIGSGPAK</sequence>
<dbReference type="EMBL" id="DTMM01000007">
    <property type="protein sequence ID" value="HFT92411.1"/>
    <property type="molecule type" value="Genomic_DNA"/>
</dbReference>
<name>A0A7C3QSG4_9BACT</name>
<evidence type="ECO:0000256" key="9">
    <source>
        <dbReference type="SAM" id="MobiDB-lite"/>
    </source>
</evidence>
<gene>
    <name evidence="12" type="ORF">ENX03_00445</name>
</gene>
<comment type="catalytic activity">
    <reaction evidence="8">
        <text>D-maltose + ATP = alpha-maltose 1-phosphate + ADP + H(+)</text>
        <dbReference type="Rhea" id="RHEA:31915"/>
        <dbReference type="ChEBI" id="CHEBI:15378"/>
        <dbReference type="ChEBI" id="CHEBI:17306"/>
        <dbReference type="ChEBI" id="CHEBI:30616"/>
        <dbReference type="ChEBI" id="CHEBI:63576"/>
        <dbReference type="ChEBI" id="CHEBI:456216"/>
        <dbReference type="EC" id="2.7.1.175"/>
    </reaction>
</comment>
<feature type="region of interest" description="Disordered" evidence="9">
    <location>
        <begin position="1"/>
        <end position="32"/>
    </location>
</feature>
<dbReference type="InterPro" id="IPR040999">
    <property type="entry name" value="Mak_N_cap"/>
</dbReference>
<dbReference type="GO" id="GO:0016740">
    <property type="term" value="F:transferase activity"/>
    <property type="evidence" value="ECO:0007669"/>
    <property type="project" value="UniProtKB-KW"/>
</dbReference>
<organism evidence="12">
    <name type="scientific">Leptospirillum ferriphilum</name>
    <dbReference type="NCBI Taxonomy" id="178606"/>
    <lineage>
        <taxon>Bacteria</taxon>
        <taxon>Pseudomonadati</taxon>
        <taxon>Nitrospirota</taxon>
        <taxon>Nitrospiria</taxon>
        <taxon>Nitrospirales</taxon>
        <taxon>Nitrospiraceae</taxon>
        <taxon>Leptospirillum</taxon>
    </lineage>
</organism>
<evidence type="ECO:0000256" key="2">
    <source>
        <dbReference type="ARBA" id="ARBA00011962"/>
    </source>
</evidence>
<dbReference type="GO" id="GO:0005524">
    <property type="term" value="F:ATP binding"/>
    <property type="evidence" value="ECO:0007669"/>
    <property type="project" value="UniProtKB-KW"/>
</dbReference>
<evidence type="ECO:0000256" key="4">
    <source>
        <dbReference type="ARBA" id="ARBA00022679"/>
    </source>
</evidence>
<evidence type="ECO:0000256" key="1">
    <source>
        <dbReference type="ARBA" id="ARBA00006219"/>
    </source>
</evidence>
<keyword evidence="4" id="KW-0808">Transferase</keyword>
<feature type="domain" description="Aminoglycoside phosphotransferase" evidence="10">
    <location>
        <begin position="276"/>
        <end position="425"/>
    </location>
</feature>
<accession>A0A7C3QSG4</accession>
<comment type="similarity">
    <text evidence="1">Belongs to the aminoglycoside phosphotransferase family.</text>
</comment>
<dbReference type="InterPro" id="IPR011009">
    <property type="entry name" value="Kinase-like_dom_sf"/>
</dbReference>
<dbReference type="EC" id="2.7.1.175" evidence="2"/>
<feature type="domain" description="Maltokinase N-terminal cap" evidence="11">
    <location>
        <begin position="63"/>
        <end position="151"/>
    </location>
</feature>
<evidence type="ECO:0000256" key="8">
    <source>
        <dbReference type="ARBA" id="ARBA00049067"/>
    </source>
</evidence>
<dbReference type="AlphaFoldDB" id="A0A7C3QSG4"/>
<evidence type="ECO:0000256" key="5">
    <source>
        <dbReference type="ARBA" id="ARBA00022741"/>
    </source>
</evidence>
<reference evidence="12" key="1">
    <citation type="journal article" date="2020" name="mSystems">
        <title>Genome- and Community-Level Interaction Insights into Carbon Utilization and Element Cycling Functions of Hydrothermarchaeota in Hydrothermal Sediment.</title>
        <authorList>
            <person name="Zhou Z."/>
            <person name="Liu Y."/>
            <person name="Xu W."/>
            <person name="Pan J."/>
            <person name="Luo Z.H."/>
            <person name="Li M."/>
        </authorList>
    </citation>
    <scope>NUCLEOTIDE SEQUENCE [LARGE SCALE GENOMIC DNA]</scope>
    <source>
        <strain evidence="12">SpSt-902</strain>
    </source>
</reference>
<dbReference type="Pfam" id="PF18085">
    <property type="entry name" value="Mak_N_cap"/>
    <property type="match status" value="1"/>
</dbReference>
<evidence type="ECO:0000256" key="6">
    <source>
        <dbReference type="ARBA" id="ARBA00022840"/>
    </source>
</evidence>
<dbReference type="Gene3D" id="3.90.1200.10">
    <property type="match status" value="1"/>
</dbReference>
<evidence type="ECO:0000313" key="12">
    <source>
        <dbReference type="EMBL" id="HFT92411.1"/>
    </source>
</evidence>
<dbReference type="InterPro" id="IPR002575">
    <property type="entry name" value="Aminoglycoside_PTrfase"/>
</dbReference>
<keyword evidence="6" id="KW-0067">ATP-binding</keyword>
<dbReference type="Pfam" id="PF01636">
    <property type="entry name" value="APH"/>
    <property type="match status" value="1"/>
</dbReference>